<dbReference type="Pfam" id="PF02746">
    <property type="entry name" value="MR_MLE_N"/>
    <property type="match status" value="1"/>
</dbReference>
<comment type="pathway">
    <text evidence="2">Carbohydrate acid metabolism; D-glucarate degradation; 2,5-dioxopentanoate from D-glucarate: step 1/2.</text>
</comment>
<sequence>MIIRSIKATPVNIPFVAPYRFSYGAIASLTKTVIELETEDGVVGLGECADGDRAADVEVMGVRLVGRDIRLVTEAVRLCVPSMAYSPWDNVLAKRRVFGGIEMAMWDARGKTEGLPLWHLLGGKVRDEIALTEYFAFRDPGPAHPGEATPVEIAKFCAEMIDKHDAQIFEGKLATFDLTTEVDMVREVRAAIGDRELRLDANGGWVLPTAKRAIKALGPYDVAWYEEPVENYEEMAALRSVTEAGLSSHRIDLRRAVELGAPDAIVTNINELGGMSGAVDFIRSCVRFDIGFRFHSGETGVASAAYLHLSAALEPVREASQTLLRWYADDVIEGGPMQPRSGTLPVPTGPGLGVAIDPKALARCHQRYCDEGAFPAGQTGGGYGGHFRKS</sequence>
<dbReference type="Gene3D" id="3.20.20.120">
    <property type="entry name" value="Enolase-like C-terminal domain"/>
    <property type="match status" value="1"/>
</dbReference>
<dbReference type="SUPFAM" id="SSF51604">
    <property type="entry name" value="Enolase C-terminal domain-like"/>
    <property type="match status" value="1"/>
</dbReference>
<dbReference type="InterPro" id="IPR034593">
    <property type="entry name" value="DgoD-like"/>
</dbReference>
<dbReference type="SUPFAM" id="SSF54826">
    <property type="entry name" value="Enolase N-terminal domain-like"/>
    <property type="match status" value="1"/>
</dbReference>
<evidence type="ECO:0000313" key="5">
    <source>
        <dbReference type="EMBL" id="WWR47719.1"/>
    </source>
</evidence>
<dbReference type="PANTHER" id="PTHR48080">
    <property type="entry name" value="D-GALACTONATE DEHYDRATASE-RELATED"/>
    <property type="match status" value="1"/>
</dbReference>
<dbReference type="InterPro" id="IPR029017">
    <property type="entry name" value="Enolase-like_N"/>
</dbReference>
<evidence type="ECO:0000259" key="4">
    <source>
        <dbReference type="SMART" id="SM00922"/>
    </source>
</evidence>
<dbReference type="InterPro" id="IPR029065">
    <property type="entry name" value="Enolase_C-like"/>
</dbReference>
<reference evidence="5 6" key="1">
    <citation type="submission" date="2023-10" db="EMBL/GenBank/DDBJ databases">
        <title>Roseovarius strain S88 nov., isolated from a marine algae.</title>
        <authorList>
            <person name="Lee M.W."/>
            <person name="Lee J.K."/>
            <person name="Kim J.M."/>
            <person name="Choi D.G."/>
            <person name="Baek J.H."/>
            <person name="Bayburt H."/>
            <person name="Jung J.J."/>
            <person name="Han D.M."/>
            <person name="Jeon C.O."/>
        </authorList>
    </citation>
    <scope>NUCLEOTIDE SEQUENCE [LARGE SCALE GENOMIC DNA]</scope>
    <source>
        <strain evidence="5 6">S88</strain>
    </source>
</reference>
<evidence type="ECO:0000256" key="1">
    <source>
        <dbReference type="ARBA" id="ARBA00001426"/>
    </source>
</evidence>
<dbReference type="EMBL" id="CP146069">
    <property type="protein sequence ID" value="WWR47719.1"/>
    <property type="molecule type" value="Genomic_DNA"/>
</dbReference>
<dbReference type="SMART" id="SM00922">
    <property type="entry name" value="MR_MLE"/>
    <property type="match status" value="1"/>
</dbReference>
<dbReference type="Proteomes" id="UP001364156">
    <property type="component" value="Chromosome"/>
</dbReference>
<evidence type="ECO:0000256" key="2">
    <source>
        <dbReference type="ARBA" id="ARBA00005183"/>
    </source>
</evidence>
<dbReference type="Pfam" id="PF13378">
    <property type="entry name" value="MR_MLE_C"/>
    <property type="match status" value="1"/>
</dbReference>
<evidence type="ECO:0000313" key="6">
    <source>
        <dbReference type="Proteomes" id="UP001364156"/>
    </source>
</evidence>
<gene>
    <name evidence="5" type="ORF">RZ517_05990</name>
</gene>
<dbReference type="InterPro" id="IPR013341">
    <property type="entry name" value="Mandelate_racemase_N_dom"/>
</dbReference>
<dbReference type="Gene3D" id="3.30.390.10">
    <property type="entry name" value="Enolase-like, N-terminal domain"/>
    <property type="match status" value="1"/>
</dbReference>
<dbReference type="EC" id="4.2.1.40" evidence="3"/>
<accession>A0ABZ2HLP6</accession>
<dbReference type="PANTHER" id="PTHR48080:SF4">
    <property type="entry name" value="GLUCARATE DEHYDRATASE"/>
    <property type="match status" value="1"/>
</dbReference>
<dbReference type="RefSeq" id="WP_338550554.1">
    <property type="nucleotide sequence ID" value="NZ_CP146069.1"/>
</dbReference>
<name>A0ABZ2HLP6_9RHOB</name>
<evidence type="ECO:0000256" key="3">
    <source>
        <dbReference type="ARBA" id="ARBA00011973"/>
    </source>
</evidence>
<proteinExistence type="predicted"/>
<dbReference type="InterPro" id="IPR013342">
    <property type="entry name" value="Mandelate_racemase_C"/>
</dbReference>
<protein>
    <recommendedName>
        <fullName evidence="3">glucarate dehydratase</fullName>
        <ecNumber evidence="3">4.2.1.40</ecNumber>
    </recommendedName>
</protein>
<keyword evidence="6" id="KW-1185">Reference proteome</keyword>
<comment type="catalytic activity">
    <reaction evidence="1">
        <text>D-glucarate = 5-dehydro-4-deoxy-D-glucarate + H2O</text>
        <dbReference type="Rhea" id="RHEA:14573"/>
        <dbReference type="ChEBI" id="CHEBI:15377"/>
        <dbReference type="ChEBI" id="CHEBI:30612"/>
        <dbReference type="ChEBI" id="CHEBI:42819"/>
        <dbReference type="EC" id="4.2.1.40"/>
    </reaction>
</comment>
<feature type="domain" description="Mandelate racemase/muconate lactonizing enzyme C-terminal" evidence="4">
    <location>
        <begin position="150"/>
        <end position="245"/>
    </location>
</feature>
<dbReference type="InterPro" id="IPR036849">
    <property type="entry name" value="Enolase-like_C_sf"/>
</dbReference>
<organism evidence="5 6">
    <name type="scientific">Roseovarius phycicola</name>
    <dbReference type="NCBI Taxonomy" id="3080976"/>
    <lineage>
        <taxon>Bacteria</taxon>
        <taxon>Pseudomonadati</taxon>
        <taxon>Pseudomonadota</taxon>
        <taxon>Alphaproteobacteria</taxon>
        <taxon>Rhodobacterales</taxon>
        <taxon>Roseobacteraceae</taxon>
        <taxon>Roseovarius</taxon>
    </lineage>
</organism>